<dbReference type="EMBL" id="CCRF01000044">
    <property type="protein sequence ID" value="CEE01177.1"/>
    <property type="molecule type" value="Genomic_DNA"/>
</dbReference>
<dbReference type="AlphaFoldDB" id="A0A090IU07"/>
<dbReference type="Pfam" id="PF00005">
    <property type="entry name" value="ABC_tran"/>
    <property type="match status" value="1"/>
</dbReference>
<gene>
    <name evidence="5" type="primary">ylmA</name>
    <name evidence="5" type="ORF">BT1A1_1346</name>
</gene>
<dbReference type="SMART" id="SM00382">
    <property type="entry name" value="AAA"/>
    <property type="match status" value="1"/>
</dbReference>
<evidence type="ECO:0000259" key="4">
    <source>
        <dbReference type="PROSITE" id="PS50893"/>
    </source>
</evidence>
<dbReference type="GO" id="GO:0005524">
    <property type="term" value="F:ATP binding"/>
    <property type="evidence" value="ECO:0007669"/>
    <property type="project" value="UniProtKB-KW"/>
</dbReference>
<keyword evidence="1" id="KW-0813">Transport</keyword>
<dbReference type="RefSeq" id="WP_034769350.1">
    <property type="nucleotide sequence ID" value="NZ_CCRF01000044.1"/>
</dbReference>
<keyword evidence="2" id="KW-0547">Nucleotide-binding</keyword>
<feature type="domain" description="ABC transporter" evidence="4">
    <location>
        <begin position="2"/>
        <end position="241"/>
    </location>
</feature>
<dbReference type="GO" id="GO:0016887">
    <property type="term" value="F:ATP hydrolysis activity"/>
    <property type="evidence" value="ECO:0007669"/>
    <property type="project" value="InterPro"/>
</dbReference>
<dbReference type="InterPro" id="IPR017871">
    <property type="entry name" value="ABC_transporter-like_CS"/>
</dbReference>
<dbReference type="InterPro" id="IPR050153">
    <property type="entry name" value="Metal_Ion_Import_ABC"/>
</dbReference>
<dbReference type="SUPFAM" id="SSF52540">
    <property type="entry name" value="P-loop containing nucleoside triphosphate hydrolases"/>
    <property type="match status" value="1"/>
</dbReference>
<sequence length="267" mass="30142">MISLENISLKREGKTILKNVSWAVTRGEHWSILGLNGSGKTTLLKIINGYLWPTEGRVRVLDQTFGQTNIPELRKKIGWVSSSIQQRFRPSDSVLSIVLSGKFGSIGLYDTVQENDIEKAHYLMKLLACEKFMNQNYESLSQGEQQRVLIARALMASPELLILDEPCTALDIIAREQFLRFIEKIANEPGGPTLIYVTHHVEEILPVFTHTLLLRSGEVIASGQTDEILTETNLSAFFQQPVSIQIHDGRTWIALKRTENISIERLV</sequence>
<proteinExistence type="predicted"/>
<evidence type="ECO:0000313" key="5">
    <source>
        <dbReference type="EMBL" id="CEE01177.1"/>
    </source>
</evidence>
<dbReference type="PROSITE" id="PS50893">
    <property type="entry name" value="ABC_TRANSPORTER_2"/>
    <property type="match status" value="1"/>
</dbReference>
<dbReference type="Gene3D" id="3.40.50.300">
    <property type="entry name" value="P-loop containing nucleotide triphosphate hydrolases"/>
    <property type="match status" value="1"/>
</dbReference>
<keyword evidence="5" id="KW-0378">Hydrolase</keyword>
<evidence type="ECO:0000256" key="1">
    <source>
        <dbReference type="ARBA" id="ARBA00022448"/>
    </source>
</evidence>
<reference evidence="5 6" key="1">
    <citation type="submission" date="2014-07" db="EMBL/GenBank/DDBJ databases">
        <authorList>
            <person name="Wibberg Daniel"/>
        </authorList>
    </citation>
    <scope>NUCLEOTIDE SEQUENCE [LARGE SCALE GENOMIC DNA]</scope>
</reference>
<dbReference type="InterPro" id="IPR003593">
    <property type="entry name" value="AAA+_ATPase"/>
</dbReference>
<name>A0A090IU07_9BACI</name>
<evidence type="ECO:0000313" key="6">
    <source>
        <dbReference type="Proteomes" id="UP000040576"/>
    </source>
</evidence>
<evidence type="ECO:0000256" key="2">
    <source>
        <dbReference type="ARBA" id="ARBA00022741"/>
    </source>
</evidence>
<protein>
    <submittedName>
        <fullName evidence="5">Putative ABC transporter ATP-binding protein YlmA</fullName>
        <ecNumber evidence="5">3.6.3.-</ecNumber>
    </submittedName>
</protein>
<dbReference type="PROSITE" id="PS00211">
    <property type="entry name" value="ABC_TRANSPORTER_1"/>
    <property type="match status" value="1"/>
</dbReference>
<keyword evidence="6" id="KW-1185">Reference proteome</keyword>
<evidence type="ECO:0000256" key="3">
    <source>
        <dbReference type="ARBA" id="ARBA00022840"/>
    </source>
</evidence>
<organism evidence="5 6">
    <name type="scientific">Caldibacillus thermoamylovorans</name>
    <dbReference type="NCBI Taxonomy" id="35841"/>
    <lineage>
        <taxon>Bacteria</taxon>
        <taxon>Bacillati</taxon>
        <taxon>Bacillota</taxon>
        <taxon>Bacilli</taxon>
        <taxon>Bacillales</taxon>
        <taxon>Bacillaceae</taxon>
        <taxon>Caldibacillus</taxon>
    </lineage>
</organism>
<accession>A0A090IU07</accession>
<dbReference type="InterPro" id="IPR003439">
    <property type="entry name" value="ABC_transporter-like_ATP-bd"/>
</dbReference>
<dbReference type="PANTHER" id="PTHR42734">
    <property type="entry name" value="METAL TRANSPORT SYSTEM ATP-BINDING PROTEIN TM_0124-RELATED"/>
    <property type="match status" value="1"/>
</dbReference>
<dbReference type="InterPro" id="IPR027417">
    <property type="entry name" value="P-loop_NTPase"/>
</dbReference>
<dbReference type="Proteomes" id="UP000040576">
    <property type="component" value="Unassembled WGS sequence"/>
</dbReference>
<keyword evidence="3 5" id="KW-0067">ATP-binding</keyword>
<dbReference type="EC" id="3.6.3.-" evidence="5"/>